<dbReference type="PANTHER" id="PTHR34224">
    <property type="entry name" value="INTERACTOR OF CONSTITUTIVE ACTIVE ROPS 2, CHLOROPLASTIC-RELATED"/>
    <property type="match status" value="1"/>
</dbReference>
<comment type="caution">
    <text evidence="5">The sequence shown here is derived from an EMBL/GenBank/DDBJ whole genome shotgun (WGS) entry which is preliminary data.</text>
</comment>
<keyword evidence="6" id="KW-1185">Reference proteome</keyword>
<dbReference type="Proteomes" id="UP001567538">
    <property type="component" value="Unassembled WGS sequence"/>
</dbReference>
<feature type="coiled-coil region" evidence="3">
    <location>
        <begin position="169"/>
        <end position="231"/>
    </location>
</feature>
<evidence type="ECO:0000313" key="6">
    <source>
        <dbReference type="Proteomes" id="UP001567538"/>
    </source>
</evidence>
<evidence type="ECO:0000256" key="1">
    <source>
        <dbReference type="ARBA" id="ARBA00009778"/>
    </source>
</evidence>
<feature type="coiled-coil region" evidence="3">
    <location>
        <begin position="391"/>
        <end position="425"/>
    </location>
</feature>
<evidence type="ECO:0000313" key="5">
    <source>
        <dbReference type="EMBL" id="KAL1545866.1"/>
    </source>
</evidence>
<accession>A0ABD1GP27</accession>
<keyword evidence="2 3" id="KW-0175">Coiled coil</keyword>
<organism evidence="5 6">
    <name type="scientific">Salvia divinorum</name>
    <name type="common">Maria pastora</name>
    <name type="synonym">Diviner's sage</name>
    <dbReference type="NCBI Taxonomy" id="28513"/>
    <lineage>
        <taxon>Eukaryota</taxon>
        <taxon>Viridiplantae</taxon>
        <taxon>Streptophyta</taxon>
        <taxon>Embryophyta</taxon>
        <taxon>Tracheophyta</taxon>
        <taxon>Spermatophyta</taxon>
        <taxon>Magnoliopsida</taxon>
        <taxon>eudicotyledons</taxon>
        <taxon>Gunneridae</taxon>
        <taxon>Pentapetalae</taxon>
        <taxon>asterids</taxon>
        <taxon>lamiids</taxon>
        <taxon>Lamiales</taxon>
        <taxon>Lamiaceae</taxon>
        <taxon>Nepetoideae</taxon>
        <taxon>Mentheae</taxon>
        <taxon>Salviinae</taxon>
        <taxon>Salvia</taxon>
        <taxon>Salvia subgen. Calosphace</taxon>
    </lineage>
</organism>
<proteinExistence type="inferred from homology"/>
<dbReference type="AlphaFoldDB" id="A0ABD1GP27"/>
<dbReference type="InterPro" id="IPR029688">
    <property type="entry name" value="ICR"/>
</dbReference>
<feature type="region of interest" description="Disordered" evidence="4">
    <location>
        <begin position="450"/>
        <end position="487"/>
    </location>
</feature>
<feature type="compositionally biased region" description="Basic and acidic residues" evidence="4">
    <location>
        <begin position="53"/>
        <end position="64"/>
    </location>
</feature>
<dbReference type="PANTHER" id="PTHR34224:SF4">
    <property type="entry name" value="INTERACTOR OF CONSTITUTIVE ACTIVE ROPS 2, CHLOROPLASTIC"/>
    <property type="match status" value="1"/>
</dbReference>
<protein>
    <submittedName>
        <fullName evidence="5">Uncharacterized protein</fullName>
    </submittedName>
</protein>
<name>A0ABD1GP27_SALDI</name>
<evidence type="ECO:0000256" key="3">
    <source>
        <dbReference type="SAM" id="Coils"/>
    </source>
</evidence>
<evidence type="ECO:0000256" key="2">
    <source>
        <dbReference type="ARBA" id="ARBA00023054"/>
    </source>
</evidence>
<comment type="similarity">
    <text evidence="1">Belongs to the ICR family.</text>
</comment>
<dbReference type="EMBL" id="JBEAFC010000008">
    <property type="protein sequence ID" value="KAL1545866.1"/>
    <property type="molecule type" value="Genomic_DNA"/>
</dbReference>
<feature type="region of interest" description="Disordered" evidence="4">
    <location>
        <begin position="1"/>
        <end position="64"/>
    </location>
</feature>
<sequence length="487" mass="55586">MQTTTSRGLVLKTAASDSASSPTPNPINDRRLPPPEIKLQKKRPVKPEAQLQEDLKRTKERRALQEAEEVKKQLTAMAAELVESQNQLKEFSEQEWQSEMEPFHKHYSMAEIKKLRMQLDRVTKSQAAQARHAESEIQSLRVELTETLILVDRLKTQLNEYESYALDEVRRAEKQLEVVKTAENKLKLEHDNDVQQYNSLLLDLDKSNSRVKSLEEVVATLQSDLANISANSSAENGEVDEMKSALGDAERRYIDEYIQSTIEIQNAYQLVELTRSESSEREAQVDAKLRDSRAQVEELRIKLVEKENAVQITSKLKEEADDGVREAKLELEVLKTSLQATSEENEKLRRKMLKTEIERRKALELVESSRDAEHEALLRLDSLADKSCKKVERVTEQLDASQASNAELEAELLRLKVQCHQWKKAAEAAAAMLSTNKYGERRGSLDYHTITSRLSSAQSDDEDDDSPKKKNRNMLKKIGVLLKKGHK</sequence>
<gene>
    <name evidence="5" type="ORF">AAHA92_22543</name>
</gene>
<feature type="coiled-coil region" evidence="3">
    <location>
        <begin position="289"/>
        <end position="365"/>
    </location>
</feature>
<reference evidence="5 6" key="1">
    <citation type="submission" date="2024-06" db="EMBL/GenBank/DDBJ databases">
        <title>A chromosome level genome sequence of Diviner's sage (Salvia divinorum).</title>
        <authorList>
            <person name="Ford S.A."/>
            <person name="Ro D.-K."/>
            <person name="Ness R.W."/>
            <person name="Phillips M.A."/>
        </authorList>
    </citation>
    <scope>NUCLEOTIDE SEQUENCE [LARGE SCALE GENOMIC DNA]</scope>
    <source>
        <strain evidence="5">SAF-2024a</strain>
        <tissue evidence="5">Leaf</tissue>
    </source>
</reference>
<evidence type="ECO:0000256" key="4">
    <source>
        <dbReference type="SAM" id="MobiDB-lite"/>
    </source>
</evidence>